<name>A0ABW5S564_9BACL</name>
<dbReference type="Proteomes" id="UP001597399">
    <property type="component" value="Unassembled WGS sequence"/>
</dbReference>
<comment type="caution">
    <text evidence="1">The sequence shown here is derived from an EMBL/GenBank/DDBJ whole genome shotgun (WGS) entry which is preliminary data.</text>
</comment>
<sequence length="83" mass="10221">MALFDFLSFLFSLIFLRNPQIQVNLEYLEGEAWFKQQYGRKLLNDYRFRKFIKKYNLKKVFQDDEQKEKFKRELGQWGAARNS</sequence>
<dbReference type="EMBL" id="JBHUMQ010000026">
    <property type="protein sequence ID" value="MFD2694307.1"/>
    <property type="molecule type" value="Genomic_DNA"/>
</dbReference>
<proteinExistence type="predicted"/>
<keyword evidence="2" id="KW-1185">Reference proteome</keyword>
<protein>
    <submittedName>
        <fullName evidence="1">Uncharacterized protein</fullName>
    </submittedName>
</protein>
<evidence type="ECO:0000313" key="1">
    <source>
        <dbReference type="EMBL" id="MFD2694307.1"/>
    </source>
</evidence>
<gene>
    <name evidence="1" type="ORF">ACFSUE_11815</name>
</gene>
<reference evidence="2" key="1">
    <citation type="journal article" date="2019" name="Int. J. Syst. Evol. Microbiol.">
        <title>The Global Catalogue of Microorganisms (GCM) 10K type strain sequencing project: providing services to taxonomists for standard genome sequencing and annotation.</title>
        <authorList>
            <consortium name="The Broad Institute Genomics Platform"/>
            <consortium name="The Broad Institute Genome Sequencing Center for Infectious Disease"/>
            <person name="Wu L."/>
            <person name="Ma J."/>
        </authorList>
    </citation>
    <scope>NUCLEOTIDE SEQUENCE [LARGE SCALE GENOMIC DNA]</scope>
    <source>
        <strain evidence="2">TISTR 2466</strain>
    </source>
</reference>
<accession>A0ABW5S564</accession>
<evidence type="ECO:0000313" key="2">
    <source>
        <dbReference type="Proteomes" id="UP001597399"/>
    </source>
</evidence>
<organism evidence="1 2">
    <name type="scientific">Sporolactobacillus shoreicorticis</name>
    <dbReference type="NCBI Taxonomy" id="1923877"/>
    <lineage>
        <taxon>Bacteria</taxon>
        <taxon>Bacillati</taxon>
        <taxon>Bacillota</taxon>
        <taxon>Bacilli</taxon>
        <taxon>Bacillales</taxon>
        <taxon>Sporolactobacillaceae</taxon>
        <taxon>Sporolactobacillus</taxon>
    </lineage>
</organism>
<dbReference type="RefSeq" id="WP_253057854.1">
    <property type="nucleotide sequence ID" value="NZ_JAMXWM010000001.1"/>
</dbReference>